<name>A0AAV6YMS9_ENGPU</name>
<dbReference type="AlphaFoldDB" id="A0AAV6YMS9"/>
<reference evidence="1" key="1">
    <citation type="thesis" date="2020" institute="ProQuest LLC" country="789 East Eisenhower Parkway, Ann Arbor, MI, USA">
        <title>Comparative Genomics and Chromosome Evolution.</title>
        <authorList>
            <person name="Mudd A.B."/>
        </authorList>
    </citation>
    <scope>NUCLEOTIDE SEQUENCE</scope>
    <source>
        <strain evidence="1">237g6f4</strain>
        <tissue evidence="1">Blood</tissue>
    </source>
</reference>
<evidence type="ECO:0000313" key="2">
    <source>
        <dbReference type="Proteomes" id="UP000824782"/>
    </source>
</evidence>
<organism evidence="1 2">
    <name type="scientific">Engystomops pustulosus</name>
    <name type="common">Tungara frog</name>
    <name type="synonym">Physalaemus pustulosus</name>
    <dbReference type="NCBI Taxonomy" id="76066"/>
    <lineage>
        <taxon>Eukaryota</taxon>
        <taxon>Metazoa</taxon>
        <taxon>Chordata</taxon>
        <taxon>Craniata</taxon>
        <taxon>Vertebrata</taxon>
        <taxon>Euteleostomi</taxon>
        <taxon>Amphibia</taxon>
        <taxon>Batrachia</taxon>
        <taxon>Anura</taxon>
        <taxon>Neobatrachia</taxon>
        <taxon>Hyloidea</taxon>
        <taxon>Leptodactylidae</taxon>
        <taxon>Leiuperinae</taxon>
        <taxon>Engystomops</taxon>
    </lineage>
</organism>
<accession>A0AAV6YMS9</accession>
<gene>
    <name evidence="1" type="ORF">GDO81_022134</name>
</gene>
<sequence>MMDLKEMFDRAKLQSEQWLMCPNTALLLVLALRPSSSSSLSRSCSRILVEYYSSHTDKGGGGTVEDQRRELRAQQGEDEPLMHFGRLLSRNIN</sequence>
<dbReference type="EMBL" id="WNYA01018897">
    <property type="protein sequence ID" value="KAG8538744.1"/>
    <property type="molecule type" value="Genomic_DNA"/>
</dbReference>
<protein>
    <submittedName>
        <fullName evidence="1">Uncharacterized protein</fullName>
    </submittedName>
</protein>
<dbReference type="Proteomes" id="UP000824782">
    <property type="component" value="Unassembled WGS sequence"/>
</dbReference>
<keyword evidence="2" id="KW-1185">Reference proteome</keyword>
<evidence type="ECO:0000313" key="1">
    <source>
        <dbReference type="EMBL" id="KAG8538744.1"/>
    </source>
</evidence>
<proteinExistence type="predicted"/>
<comment type="caution">
    <text evidence="1">The sequence shown here is derived from an EMBL/GenBank/DDBJ whole genome shotgun (WGS) entry which is preliminary data.</text>
</comment>